<dbReference type="InterPro" id="IPR020904">
    <property type="entry name" value="Sc_DH/Rdtase_CS"/>
</dbReference>
<evidence type="ECO:0000313" key="6">
    <source>
        <dbReference type="EMBL" id="OZJ01425.1"/>
    </source>
</evidence>
<dbReference type="GO" id="GO:0016020">
    <property type="term" value="C:membrane"/>
    <property type="evidence" value="ECO:0007669"/>
    <property type="project" value="TreeGrafter"/>
</dbReference>
<dbReference type="SUPFAM" id="SSF51735">
    <property type="entry name" value="NAD(P)-binding Rossmann-fold domains"/>
    <property type="match status" value="1"/>
</dbReference>
<name>A0A261XSU1_9FUNG</name>
<evidence type="ECO:0000256" key="5">
    <source>
        <dbReference type="SAM" id="Phobius"/>
    </source>
</evidence>
<sequence length="377" mass="40853">MTIENHQTGPIPRNSFQPKPSDLSFKLTASKLFPFQSWSHLPTLTYAWNNVVYSTFSVVGAVSSLILTAGIFLPLGFVKSIADTFAGFVTKSSSATGQKRVYVISGATSGIGAGVAQEYAGDGVVLVLIGRDQGRLDEVSKAAQEKGAKMETHTMELREADTDSKVIELMNSIHERHGRVDIVFTIAGALAHLPDTMQDEPWGQGTAERMTQVNVNAAVAFIFLPGRSCKRKNMISIIASSAAFFAPANFCIYGATKSYLLTLGLCLRSLGKTHNIKVNVICPGFIKINDIDLPSLHQSGMTGSMKNAGSSLPWFAFQTPEVMAYRIRYALETDEGCTPWPLNQCLPLIAAQSVNPIMDEVGRWAGAQSYITSELMS</sequence>
<dbReference type="GO" id="GO:0016491">
    <property type="term" value="F:oxidoreductase activity"/>
    <property type="evidence" value="ECO:0007669"/>
    <property type="project" value="UniProtKB-KW"/>
</dbReference>
<keyword evidence="5" id="KW-1133">Transmembrane helix</keyword>
<dbReference type="OrthoDB" id="2102561at2759"/>
<dbReference type="Pfam" id="PF00106">
    <property type="entry name" value="adh_short"/>
    <property type="match status" value="1"/>
</dbReference>
<evidence type="ECO:0008006" key="8">
    <source>
        <dbReference type="Google" id="ProtNLM"/>
    </source>
</evidence>
<evidence type="ECO:0000256" key="3">
    <source>
        <dbReference type="ARBA" id="ARBA00023002"/>
    </source>
</evidence>
<dbReference type="Proteomes" id="UP000242875">
    <property type="component" value="Unassembled WGS sequence"/>
</dbReference>
<keyword evidence="5" id="KW-0472">Membrane</keyword>
<protein>
    <recommendedName>
        <fullName evidence="8">NAD(P)-binding protein</fullName>
    </recommendedName>
</protein>
<comment type="similarity">
    <text evidence="1">Belongs to the short-chain dehydrogenases/reductases (SDR) family.</text>
</comment>
<gene>
    <name evidence="6" type="ORF">BZG36_05594</name>
</gene>
<feature type="transmembrane region" description="Helical" evidence="5">
    <location>
        <begin position="51"/>
        <end position="73"/>
    </location>
</feature>
<dbReference type="AlphaFoldDB" id="A0A261XSU1"/>
<proteinExistence type="inferred from homology"/>
<dbReference type="PANTHER" id="PTHR44196">
    <property type="entry name" value="DEHYDROGENASE/REDUCTASE SDR FAMILY MEMBER 7B"/>
    <property type="match status" value="1"/>
</dbReference>
<accession>A0A261XSU1</accession>
<keyword evidence="5" id="KW-0812">Transmembrane</keyword>
<dbReference type="CDD" id="cd05233">
    <property type="entry name" value="SDR_c"/>
    <property type="match status" value="1"/>
</dbReference>
<keyword evidence="3" id="KW-0560">Oxidoreductase</keyword>
<dbReference type="PANTHER" id="PTHR44196:SF1">
    <property type="entry name" value="DEHYDROGENASE_REDUCTASE SDR FAMILY MEMBER 7B"/>
    <property type="match status" value="1"/>
</dbReference>
<organism evidence="6 7">
    <name type="scientific">Bifiguratus adelaidae</name>
    <dbReference type="NCBI Taxonomy" id="1938954"/>
    <lineage>
        <taxon>Eukaryota</taxon>
        <taxon>Fungi</taxon>
        <taxon>Fungi incertae sedis</taxon>
        <taxon>Mucoromycota</taxon>
        <taxon>Mucoromycotina</taxon>
        <taxon>Endogonomycetes</taxon>
        <taxon>Endogonales</taxon>
        <taxon>Endogonales incertae sedis</taxon>
        <taxon>Bifiguratus</taxon>
    </lineage>
</organism>
<dbReference type="InterPro" id="IPR036291">
    <property type="entry name" value="NAD(P)-bd_dom_sf"/>
</dbReference>
<dbReference type="InterPro" id="IPR002347">
    <property type="entry name" value="SDR_fam"/>
</dbReference>
<keyword evidence="7" id="KW-1185">Reference proteome</keyword>
<comment type="caution">
    <text evidence="6">The sequence shown here is derived from an EMBL/GenBank/DDBJ whole genome shotgun (WGS) entry which is preliminary data.</text>
</comment>
<evidence type="ECO:0000256" key="4">
    <source>
        <dbReference type="ARBA" id="ARBA00037096"/>
    </source>
</evidence>
<evidence type="ECO:0000313" key="7">
    <source>
        <dbReference type="Proteomes" id="UP000242875"/>
    </source>
</evidence>
<dbReference type="EMBL" id="MVBO01000380">
    <property type="protein sequence ID" value="OZJ01425.1"/>
    <property type="molecule type" value="Genomic_DNA"/>
</dbReference>
<dbReference type="PROSITE" id="PS00061">
    <property type="entry name" value="ADH_SHORT"/>
    <property type="match status" value="1"/>
</dbReference>
<evidence type="ECO:0000256" key="2">
    <source>
        <dbReference type="ARBA" id="ARBA00022857"/>
    </source>
</evidence>
<dbReference type="PRINTS" id="PR00081">
    <property type="entry name" value="GDHRDH"/>
</dbReference>
<evidence type="ECO:0000256" key="1">
    <source>
        <dbReference type="ARBA" id="ARBA00006484"/>
    </source>
</evidence>
<comment type="function">
    <text evidence="4">Putative oxidoreductase.</text>
</comment>
<keyword evidence="2" id="KW-0521">NADP</keyword>
<reference evidence="6 7" key="1">
    <citation type="journal article" date="2017" name="Mycologia">
        <title>Bifiguratus adelaidae, gen. et sp. nov., a new member of Mucoromycotina in endophytic and soil-dwelling habitats.</title>
        <authorList>
            <person name="Torres-Cruz T.J."/>
            <person name="Billingsley Tobias T.L."/>
            <person name="Almatruk M."/>
            <person name="Hesse C."/>
            <person name="Kuske C.R."/>
            <person name="Desiro A."/>
            <person name="Benucci G.M."/>
            <person name="Bonito G."/>
            <person name="Stajich J.E."/>
            <person name="Dunlap C."/>
            <person name="Arnold A.E."/>
            <person name="Porras-Alfaro A."/>
        </authorList>
    </citation>
    <scope>NUCLEOTIDE SEQUENCE [LARGE SCALE GENOMIC DNA]</scope>
    <source>
        <strain evidence="6 7">AZ0501</strain>
    </source>
</reference>
<dbReference type="Gene3D" id="3.40.50.720">
    <property type="entry name" value="NAD(P)-binding Rossmann-like Domain"/>
    <property type="match status" value="1"/>
</dbReference>